<dbReference type="CDD" id="cd08645">
    <property type="entry name" value="FMT_core_GART"/>
    <property type="match status" value="1"/>
</dbReference>
<dbReference type="PANTHER" id="PTHR43369:SF2">
    <property type="entry name" value="PHOSPHORIBOSYLGLYCINAMIDE FORMYLTRANSFERASE"/>
    <property type="match status" value="1"/>
</dbReference>
<dbReference type="InterPro" id="IPR004607">
    <property type="entry name" value="GART"/>
</dbReference>
<dbReference type="PANTHER" id="PTHR43369">
    <property type="entry name" value="PHOSPHORIBOSYLGLYCINAMIDE FORMYLTRANSFERASE"/>
    <property type="match status" value="1"/>
</dbReference>
<dbReference type="EMBL" id="DF238840">
    <property type="protein sequence ID" value="GAF25253.1"/>
    <property type="molecule type" value="Genomic_DNA"/>
</dbReference>
<accession>A0A0S6U966</accession>
<dbReference type="InterPro" id="IPR036477">
    <property type="entry name" value="Formyl_transf_N_sf"/>
</dbReference>
<feature type="site" description="Raises pKa of active site His" evidence="6">
    <location>
        <position position="175"/>
    </location>
</feature>
<comment type="function">
    <text evidence="6">Catalyzes the transfer of a formyl group from 10-formyltetrahydrofolate to 5-phospho-ribosyl-glycinamide (GAR), producing 5-phospho-ribosyl-N-formylglycinamide (FGAR) and tetrahydrofolate.</text>
</comment>
<evidence type="ECO:0000256" key="4">
    <source>
        <dbReference type="ARBA" id="ARBA00038440"/>
    </source>
</evidence>
<dbReference type="GO" id="GO:0006189">
    <property type="term" value="P:'de novo' IMP biosynthetic process"/>
    <property type="evidence" value="ECO:0007669"/>
    <property type="project" value="UniProtKB-UniRule"/>
</dbReference>
<feature type="binding site" evidence="6">
    <location>
        <position position="137"/>
    </location>
    <ligand>
        <name>(6R)-10-formyltetrahydrofolate</name>
        <dbReference type="ChEBI" id="CHEBI:195366"/>
    </ligand>
</feature>
<evidence type="ECO:0000256" key="5">
    <source>
        <dbReference type="ARBA" id="ARBA00047664"/>
    </source>
</evidence>
<evidence type="ECO:0000256" key="1">
    <source>
        <dbReference type="ARBA" id="ARBA00005054"/>
    </source>
</evidence>
<dbReference type="EC" id="2.1.2.2" evidence="6"/>
<comment type="similarity">
    <text evidence="4 6">Belongs to the GART family.</text>
</comment>
<feature type="binding site" evidence="6">
    <location>
        <begin position="120"/>
        <end position="123"/>
    </location>
    <ligand>
        <name>(6R)-10-formyltetrahydrofolate</name>
        <dbReference type="ChEBI" id="CHEBI:195366"/>
    </ligand>
</feature>
<evidence type="ECO:0000259" key="7">
    <source>
        <dbReference type="Pfam" id="PF00551"/>
    </source>
</evidence>
<name>A0A0S6U966_NEOTH</name>
<feature type="domain" description="Formyl transferase N-terminal" evidence="7">
    <location>
        <begin position="36"/>
        <end position="212"/>
    </location>
</feature>
<comment type="pathway">
    <text evidence="1 6">Purine metabolism; IMP biosynthesis via de novo pathway; N(2)-formyl-N(1)-(5-phospho-D-ribosyl)glycinamide from N(1)-(5-phospho-D-ribosyl)glycinamide (10-formyl THF route): step 1/1.</text>
</comment>
<dbReference type="Proteomes" id="UP000063718">
    <property type="component" value="Unassembled WGS sequence"/>
</dbReference>
<dbReference type="GO" id="GO:0005829">
    <property type="term" value="C:cytosol"/>
    <property type="evidence" value="ECO:0007669"/>
    <property type="project" value="TreeGrafter"/>
</dbReference>
<organism evidence="8">
    <name type="scientific">Moorella thermoacetica Y72</name>
    <dbReference type="NCBI Taxonomy" id="1325331"/>
    <lineage>
        <taxon>Bacteria</taxon>
        <taxon>Bacillati</taxon>
        <taxon>Bacillota</taxon>
        <taxon>Clostridia</taxon>
        <taxon>Neomoorellales</taxon>
        <taxon>Neomoorellaceae</taxon>
        <taxon>Neomoorella</taxon>
    </lineage>
</organism>
<evidence type="ECO:0000256" key="3">
    <source>
        <dbReference type="ARBA" id="ARBA00022755"/>
    </source>
</evidence>
<dbReference type="AlphaFoldDB" id="A0A0S6U966"/>
<sequence length="231" mass="24987">MSLVRLFPAGGKWNLCPVCNKGEEGLMVASTLPIGILVSGRGSNMEAIAAAIEAGEVPARIQAVISDRPEARALELARERGLKAFCLAPGEYPSRQAYDLALATALKKEGVELVALAGFMRLLGREFLEQFPGAVINIHPALLPAFPGLNAQRQALEYGVKFSGCTVHFVDAGMDTGPIIAQAVVPVRNDDTPETLAARILAEEHRLYPRVIKWLAEGRVELRGRRVIVRI</sequence>
<dbReference type="SUPFAM" id="SSF53328">
    <property type="entry name" value="Formyltransferase"/>
    <property type="match status" value="1"/>
</dbReference>
<reference evidence="8" key="1">
    <citation type="journal article" date="2014" name="Gene">
        <title>Genome-guided analysis of transformation efficiency and carbon dioxide assimilation by Moorella thermoacetica Y72.</title>
        <authorList>
            <person name="Tsukahara K."/>
            <person name="Kita A."/>
            <person name="Nakashimada Y."/>
            <person name="Hoshino T."/>
            <person name="Murakami K."/>
        </authorList>
    </citation>
    <scope>NUCLEOTIDE SEQUENCE [LARGE SCALE GENOMIC DNA]</scope>
    <source>
        <strain evidence="8">Y72</strain>
    </source>
</reference>
<dbReference type="FunFam" id="3.40.50.170:FF:000007">
    <property type="entry name" value="Phosphoribosylglycinamide formyltransferase"/>
    <property type="match status" value="1"/>
</dbReference>
<dbReference type="InterPro" id="IPR001555">
    <property type="entry name" value="GART_AS"/>
</dbReference>
<keyword evidence="3 6" id="KW-0658">Purine biosynthesis</keyword>
<feature type="active site" description="Proton donor" evidence="6">
    <location>
        <position position="139"/>
    </location>
</feature>
<feature type="binding site" evidence="6">
    <location>
        <begin position="42"/>
        <end position="44"/>
    </location>
    <ligand>
        <name>N(1)-(5-phospho-beta-D-ribosyl)glycinamide</name>
        <dbReference type="ChEBI" id="CHEBI:143788"/>
    </ligand>
</feature>
<evidence type="ECO:0000313" key="8">
    <source>
        <dbReference type="EMBL" id="GAF25253.1"/>
    </source>
</evidence>
<protein>
    <recommendedName>
        <fullName evidence="6">Phosphoribosylglycinamide formyltransferase</fullName>
        <ecNumber evidence="6">2.1.2.2</ecNumber>
    </recommendedName>
    <alternativeName>
        <fullName evidence="6">5'-phosphoribosylglycinamide transformylase</fullName>
    </alternativeName>
    <alternativeName>
        <fullName evidence="6">GAR transformylase</fullName>
        <shortName evidence="6">GART</shortName>
    </alternativeName>
</protein>
<dbReference type="UniPathway" id="UPA00074">
    <property type="reaction ID" value="UER00126"/>
</dbReference>
<dbReference type="HAMAP" id="MF_01930">
    <property type="entry name" value="PurN"/>
    <property type="match status" value="1"/>
</dbReference>
<keyword evidence="2 6" id="KW-0808">Transferase</keyword>
<feature type="binding site" evidence="6">
    <location>
        <position position="95"/>
    </location>
    <ligand>
        <name>(6R)-10-formyltetrahydrofolate</name>
        <dbReference type="ChEBI" id="CHEBI:195366"/>
    </ligand>
</feature>
<gene>
    <name evidence="6" type="primary">purN</name>
    <name evidence="8" type="ORF">MTY_0583</name>
</gene>
<comment type="catalytic activity">
    <reaction evidence="5 6">
        <text>N(1)-(5-phospho-beta-D-ribosyl)glycinamide + (6R)-10-formyltetrahydrofolate = N(2)-formyl-N(1)-(5-phospho-beta-D-ribosyl)glycinamide + (6S)-5,6,7,8-tetrahydrofolate + H(+)</text>
        <dbReference type="Rhea" id="RHEA:15053"/>
        <dbReference type="ChEBI" id="CHEBI:15378"/>
        <dbReference type="ChEBI" id="CHEBI:57453"/>
        <dbReference type="ChEBI" id="CHEBI:143788"/>
        <dbReference type="ChEBI" id="CHEBI:147286"/>
        <dbReference type="ChEBI" id="CHEBI:195366"/>
        <dbReference type="EC" id="2.1.2.2"/>
    </reaction>
</comment>
<evidence type="ECO:0000256" key="6">
    <source>
        <dbReference type="HAMAP-Rule" id="MF_01930"/>
    </source>
</evidence>
<dbReference type="Gene3D" id="3.40.50.170">
    <property type="entry name" value="Formyl transferase, N-terminal domain"/>
    <property type="match status" value="1"/>
</dbReference>
<dbReference type="Pfam" id="PF00551">
    <property type="entry name" value="Formyl_trans_N"/>
    <property type="match status" value="1"/>
</dbReference>
<dbReference type="PROSITE" id="PS00373">
    <property type="entry name" value="GART"/>
    <property type="match status" value="1"/>
</dbReference>
<dbReference type="NCBIfam" id="TIGR00639">
    <property type="entry name" value="PurN"/>
    <property type="match status" value="1"/>
</dbReference>
<dbReference type="GO" id="GO:0004644">
    <property type="term" value="F:phosphoribosylglycinamide formyltransferase activity"/>
    <property type="evidence" value="ECO:0007669"/>
    <property type="project" value="UniProtKB-UniRule"/>
</dbReference>
<evidence type="ECO:0000256" key="2">
    <source>
        <dbReference type="ARBA" id="ARBA00022679"/>
    </source>
</evidence>
<proteinExistence type="inferred from homology"/>
<dbReference type="InterPro" id="IPR002376">
    <property type="entry name" value="Formyl_transf_N"/>
</dbReference>